<dbReference type="EMBL" id="CP075371">
    <property type="protein sequence ID" value="QVT78503.1"/>
    <property type="molecule type" value="Genomic_DNA"/>
</dbReference>
<dbReference type="InterPro" id="IPR050266">
    <property type="entry name" value="AB_hydrolase_sf"/>
</dbReference>
<feature type="domain" description="AB hydrolase-1" evidence="1">
    <location>
        <begin position="39"/>
        <end position="254"/>
    </location>
</feature>
<gene>
    <name evidence="2" type="primary">dhmA2</name>
    <name evidence="2" type="ORF">ENKNEFLB_00880</name>
</gene>
<name>A0ABX8EHA6_9ACTN</name>
<evidence type="ECO:0000313" key="2">
    <source>
        <dbReference type="EMBL" id="QVT78503.1"/>
    </source>
</evidence>
<dbReference type="GO" id="GO:0018786">
    <property type="term" value="F:haloalkane dehalogenase activity"/>
    <property type="evidence" value="ECO:0007669"/>
    <property type="project" value="UniProtKB-EC"/>
</dbReference>
<dbReference type="Pfam" id="PF00561">
    <property type="entry name" value="Abhydrolase_1"/>
    <property type="match status" value="1"/>
</dbReference>
<dbReference type="EC" id="3.8.1.5" evidence="2"/>
<keyword evidence="2" id="KW-0378">Hydrolase</keyword>
<dbReference type="Proteomes" id="UP000679307">
    <property type="component" value="Chromosome"/>
</dbReference>
<reference evidence="2 3" key="1">
    <citation type="submission" date="2021-05" db="EMBL/GenBank/DDBJ databases">
        <title>Complete genome of Nocardioides aquaticus KCTC 9944T isolated from meromictic and hypersaline Ekho Lake, Antarctica.</title>
        <authorList>
            <person name="Hwang K."/>
            <person name="Kim K.M."/>
            <person name="Choe H."/>
        </authorList>
    </citation>
    <scope>NUCLEOTIDE SEQUENCE [LARGE SCALE GENOMIC DNA]</scope>
    <source>
        <strain evidence="2 3">KCTC 9944</strain>
    </source>
</reference>
<keyword evidence="3" id="KW-1185">Reference proteome</keyword>
<dbReference type="InterPro" id="IPR029058">
    <property type="entry name" value="AB_hydrolase_fold"/>
</dbReference>
<accession>A0ABX8EHA6</accession>
<evidence type="ECO:0000313" key="3">
    <source>
        <dbReference type="Proteomes" id="UP000679307"/>
    </source>
</evidence>
<dbReference type="PANTHER" id="PTHR43798:SF33">
    <property type="entry name" value="HYDROLASE, PUTATIVE (AFU_ORTHOLOGUE AFUA_2G14860)-RELATED"/>
    <property type="match status" value="1"/>
</dbReference>
<sequence>MSTMTTAEASDLFRAPPPRHVDVGNGQVAVRSVGSGPDVLLVHGWPASGATFRTLLPLLTPHLRCHVVDLVGAGGSRFDRTVGLSVADHAVAVRGVVDALGLDDVAVVGHDSGGLIARHALAGDRRVRAWGLVATEQPQGPSRRFRSFVAARRVPGFEHLLARVVAHDRLRCTRFVLGDCFDDRSLIDGEFDEFFFRPLRDPERRWAAGELLRRFDLGSSFAALGGLHARIRVPVQLVQGARDPFFPLRWTQEMVTTFGGPARLHVVGRGKLFVHEEFPRETGEALVPTLVG</sequence>
<dbReference type="RefSeq" id="WP_214058082.1">
    <property type="nucleotide sequence ID" value="NZ_BAAAHS010000002.1"/>
</dbReference>
<dbReference type="SUPFAM" id="SSF53474">
    <property type="entry name" value="alpha/beta-Hydrolases"/>
    <property type="match status" value="1"/>
</dbReference>
<proteinExistence type="predicted"/>
<dbReference type="Gene3D" id="3.40.50.1820">
    <property type="entry name" value="alpha/beta hydrolase"/>
    <property type="match status" value="1"/>
</dbReference>
<dbReference type="PANTHER" id="PTHR43798">
    <property type="entry name" value="MONOACYLGLYCEROL LIPASE"/>
    <property type="match status" value="1"/>
</dbReference>
<organism evidence="2 3">
    <name type="scientific">Nocardioides aquaticus</name>
    <dbReference type="NCBI Taxonomy" id="160826"/>
    <lineage>
        <taxon>Bacteria</taxon>
        <taxon>Bacillati</taxon>
        <taxon>Actinomycetota</taxon>
        <taxon>Actinomycetes</taxon>
        <taxon>Propionibacteriales</taxon>
        <taxon>Nocardioidaceae</taxon>
        <taxon>Nocardioides</taxon>
    </lineage>
</organism>
<protein>
    <submittedName>
        <fullName evidence="2">Haloalkane dehalogenase 2</fullName>
        <ecNumber evidence="2">3.8.1.5</ecNumber>
    </submittedName>
</protein>
<dbReference type="InterPro" id="IPR000073">
    <property type="entry name" value="AB_hydrolase_1"/>
</dbReference>
<evidence type="ECO:0000259" key="1">
    <source>
        <dbReference type="Pfam" id="PF00561"/>
    </source>
</evidence>